<protein>
    <recommendedName>
        <fullName evidence="4">Retrotransposon gag domain-containing protein</fullName>
    </recommendedName>
</protein>
<evidence type="ECO:0000313" key="2">
    <source>
        <dbReference type="EMBL" id="RDX67133.1"/>
    </source>
</evidence>
<feature type="compositionally biased region" description="Basic and acidic residues" evidence="1">
    <location>
        <begin position="45"/>
        <end position="65"/>
    </location>
</feature>
<dbReference type="OrthoDB" id="1436975at2759"/>
<gene>
    <name evidence="2" type="ORF">CR513_54025</name>
</gene>
<accession>A0A371EM43</accession>
<keyword evidence="3" id="KW-1185">Reference proteome</keyword>
<name>A0A371EM43_MUCPR</name>
<dbReference type="Proteomes" id="UP000257109">
    <property type="component" value="Unassembled WGS sequence"/>
</dbReference>
<reference evidence="2" key="1">
    <citation type="submission" date="2018-05" db="EMBL/GenBank/DDBJ databases">
        <title>Draft genome of Mucuna pruriens seed.</title>
        <authorList>
            <person name="Nnadi N.E."/>
            <person name="Vos R."/>
            <person name="Hasami M.H."/>
            <person name="Devisetty U.K."/>
            <person name="Aguiy J.C."/>
        </authorList>
    </citation>
    <scope>NUCLEOTIDE SEQUENCE [LARGE SCALE GENOMIC DNA]</scope>
    <source>
        <strain evidence="2">JCA_2017</strain>
    </source>
</reference>
<organism evidence="2 3">
    <name type="scientific">Mucuna pruriens</name>
    <name type="common">Velvet bean</name>
    <name type="synonym">Dolichos pruriens</name>
    <dbReference type="NCBI Taxonomy" id="157652"/>
    <lineage>
        <taxon>Eukaryota</taxon>
        <taxon>Viridiplantae</taxon>
        <taxon>Streptophyta</taxon>
        <taxon>Embryophyta</taxon>
        <taxon>Tracheophyta</taxon>
        <taxon>Spermatophyta</taxon>
        <taxon>Magnoliopsida</taxon>
        <taxon>eudicotyledons</taxon>
        <taxon>Gunneridae</taxon>
        <taxon>Pentapetalae</taxon>
        <taxon>rosids</taxon>
        <taxon>fabids</taxon>
        <taxon>Fabales</taxon>
        <taxon>Fabaceae</taxon>
        <taxon>Papilionoideae</taxon>
        <taxon>50 kb inversion clade</taxon>
        <taxon>NPAAA clade</taxon>
        <taxon>indigoferoid/millettioid clade</taxon>
        <taxon>Phaseoleae</taxon>
        <taxon>Mucuna</taxon>
    </lineage>
</organism>
<proteinExistence type="predicted"/>
<evidence type="ECO:0000313" key="3">
    <source>
        <dbReference type="Proteomes" id="UP000257109"/>
    </source>
</evidence>
<comment type="caution">
    <text evidence="2">The sequence shown here is derived from an EMBL/GenBank/DDBJ whole genome shotgun (WGS) entry which is preliminary data.</text>
</comment>
<feature type="non-terminal residue" evidence="2">
    <location>
        <position position="1"/>
    </location>
</feature>
<evidence type="ECO:0008006" key="4">
    <source>
        <dbReference type="Google" id="ProtNLM"/>
    </source>
</evidence>
<evidence type="ECO:0000256" key="1">
    <source>
        <dbReference type="SAM" id="MobiDB-lite"/>
    </source>
</evidence>
<feature type="region of interest" description="Disordered" evidence="1">
    <location>
        <begin position="45"/>
        <end position="99"/>
    </location>
</feature>
<sequence length="99" mass="11037">MGPSPNKWCEFYRTNGHTTKNCRTLQSQFENLICSGHLGHFVQEEYRQSKEPTRKGRSGGREKEMGGVTPETVISFLEADYEGVQPPPGRSDGDLSCGD</sequence>
<dbReference type="AlphaFoldDB" id="A0A371EM43"/>
<dbReference type="EMBL" id="QJKJ01013125">
    <property type="protein sequence ID" value="RDX67133.1"/>
    <property type="molecule type" value="Genomic_DNA"/>
</dbReference>